<feature type="domain" description="Extradiol ring-cleavage dioxygenase class III enzyme subunit B" evidence="1">
    <location>
        <begin position="67"/>
        <end position="244"/>
    </location>
</feature>
<dbReference type="EMBL" id="UINC01112515">
    <property type="protein sequence ID" value="SVC81515.1"/>
    <property type="molecule type" value="Genomic_DNA"/>
</dbReference>
<dbReference type="Pfam" id="PF02900">
    <property type="entry name" value="LigB"/>
    <property type="match status" value="1"/>
</dbReference>
<accession>A0A382Q9A8</accession>
<proteinExistence type="predicted"/>
<gene>
    <name evidence="2" type="ORF">METZ01_LOCUS334369</name>
</gene>
<sequence>VLGLGMSHSPQMSMSSDHWAAYAANDARFPLIWKRKTWEFDDLVDARASEDVAEQINDETWASKYAQITAGIDQLAEALAAAAPDLVVVIGDDHHEIFSDDSMPTFAVYWGDTIEAFPPAEIWPTVAPAAGALYGEAPETYDCDAAMGEYLITDLNRRGFDVAHVKAQLEGKSAGHSFIAVRQRLMDRAVPPLPFVPVILNTYFPPNTPTPQRSWAFGEALGVAIAAYTTDQRVAIVASGGLSHFV</sequence>
<evidence type="ECO:0000259" key="1">
    <source>
        <dbReference type="Pfam" id="PF02900"/>
    </source>
</evidence>
<evidence type="ECO:0000313" key="2">
    <source>
        <dbReference type="EMBL" id="SVC81515.1"/>
    </source>
</evidence>
<dbReference type="GO" id="GO:0016702">
    <property type="term" value="F:oxidoreductase activity, acting on single donors with incorporation of molecular oxygen, incorporation of two atoms of oxygen"/>
    <property type="evidence" value="ECO:0007669"/>
    <property type="project" value="UniProtKB-ARBA"/>
</dbReference>
<dbReference type="GO" id="GO:0008198">
    <property type="term" value="F:ferrous iron binding"/>
    <property type="evidence" value="ECO:0007669"/>
    <property type="project" value="InterPro"/>
</dbReference>
<protein>
    <recommendedName>
        <fullName evidence="1">Extradiol ring-cleavage dioxygenase class III enzyme subunit B domain-containing protein</fullName>
    </recommendedName>
</protein>
<name>A0A382Q9A8_9ZZZZ</name>
<feature type="non-terminal residue" evidence="2">
    <location>
        <position position="1"/>
    </location>
</feature>
<dbReference type="AlphaFoldDB" id="A0A382Q9A8"/>
<feature type="non-terminal residue" evidence="2">
    <location>
        <position position="246"/>
    </location>
</feature>
<dbReference type="Gene3D" id="3.40.830.10">
    <property type="entry name" value="LigB-like"/>
    <property type="match status" value="1"/>
</dbReference>
<dbReference type="InterPro" id="IPR004183">
    <property type="entry name" value="Xdiol_dOase_suB"/>
</dbReference>
<organism evidence="2">
    <name type="scientific">marine metagenome</name>
    <dbReference type="NCBI Taxonomy" id="408172"/>
    <lineage>
        <taxon>unclassified sequences</taxon>
        <taxon>metagenomes</taxon>
        <taxon>ecological metagenomes</taxon>
    </lineage>
</organism>
<reference evidence="2" key="1">
    <citation type="submission" date="2018-05" db="EMBL/GenBank/DDBJ databases">
        <authorList>
            <person name="Lanie J.A."/>
            <person name="Ng W.-L."/>
            <person name="Kazmierczak K.M."/>
            <person name="Andrzejewski T.M."/>
            <person name="Davidsen T.M."/>
            <person name="Wayne K.J."/>
            <person name="Tettelin H."/>
            <person name="Glass J.I."/>
            <person name="Rusch D."/>
            <person name="Podicherti R."/>
            <person name="Tsui H.-C.T."/>
            <person name="Winkler M.E."/>
        </authorList>
    </citation>
    <scope>NUCLEOTIDE SEQUENCE</scope>
</reference>
<dbReference type="SUPFAM" id="SSF53213">
    <property type="entry name" value="LigB-like"/>
    <property type="match status" value="1"/>
</dbReference>